<proteinExistence type="predicted"/>
<dbReference type="PATRIC" id="fig|43675.28.peg.1312"/>
<name>A0A0K2S0D3_9MICC</name>
<feature type="region of interest" description="Disordered" evidence="1">
    <location>
        <begin position="69"/>
        <end position="133"/>
    </location>
</feature>
<accession>A0A0K2S0D3</accession>
<reference evidence="3" key="1">
    <citation type="submission" date="2015-08" db="EMBL/GenBank/DDBJ databases">
        <title>Complete genome sequence of Rothia mucilaginosa strain NUM-Rm6536.</title>
        <authorList>
            <person name="Nambu T."/>
        </authorList>
    </citation>
    <scope>NUCLEOTIDE SEQUENCE [LARGE SCALE GENOMIC DNA]</scope>
    <source>
        <strain evidence="3">NUM-Rm6536</strain>
    </source>
</reference>
<sequence length="133" mass="13434">MNFLLILLALLISGIAVLSVVALSGERAVPGAAFFSGVGRDGLGTFDRVEDFGFIAPLVGAPEDDKALENAPAAEAAASATESADANVAAAEPVRRGAVPLSDDAESTLSAHDFVEKRKNPQAEGVPSAAEGS</sequence>
<evidence type="ECO:0008006" key="4">
    <source>
        <dbReference type="Google" id="ProtNLM"/>
    </source>
</evidence>
<dbReference type="RefSeq" id="WP_060824499.1">
    <property type="nucleotide sequence ID" value="NZ_AP014938.1"/>
</dbReference>
<feature type="compositionally biased region" description="Low complexity" evidence="1">
    <location>
        <begin position="69"/>
        <end position="92"/>
    </location>
</feature>
<gene>
    <name evidence="2" type="ORF">RM6536_1282</name>
</gene>
<evidence type="ECO:0000313" key="3">
    <source>
        <dbReference type="Proteomes" id="UP000066203"/>
    </source>
</evidence>
<evidence type="ECO:0000313" key="2">
    <source>
        <dbReference type="EMBL" id="BAS20529.1"/>
    </source>
</evidence>
<organism evidence="2">
    <name type="scientific">Rothia mucilaginosa</name>
    <dbReference type="NCBI Taxonomy" id="43675"/>
    <lineage>
        <taxon>Bacteria</taxon>
        <taxon>Bacillati</taxon>
        <taxon>Actinomycetota</taxon>
        <taxon>Actinomycetes</taxon>
        <taxon>Micrococcales</taxon>
        <taxon>Micrococcaceae</taxon>
        <taxon>Rothia</taxon>
    </lineage>
</organism>
<evidence type="ECO:0000256" key="1">
    <source>
        <dbReference type="SAM" id="MobiDB-lite"/>
    </source>
</evidence>
<dbReference type="EMBL" id="AP014938">
    <property type="protein sequence ID" value="BAS20529.1"/>
    <property type="molecule type" value="Genomic_DNA"/>
</dbReference>
<dbReference type="Proteomes" id="UP000066203">
    <property type="component" value="Chromosome"/>
</dbReference>
<protein>
    <recommendedName>
        <fullName evidence="4">Taurine ABC transporter substrate-binding protein</fullName>
    </recommendedName>
</protein>
<dbReference type="AlphaFoldDB" id="A0A0K2S0D3"/>